<gene>
    <name evidence="8" type="ORF">D0Y96_00565</name>
</gene>
<dbReference type="PANTHER" id="PTHR30349:SF41">
    <property type="entry name" value="INTEGRASE_RECOMBINASE PROTEIN MJ0367-RELATED"/>
    <property type="match status" value="1"/>
</dbReference>
<dbReference type="PROSITE" id="PS51900">
    <property type="entry name" value="CB"/>
    <property type="match status" value="1"/>
</dbReference>
<evidence type="ECO:0000259" key="7">
    <source>
        <dbReference type="PROSITE" id="PS51900"/>
    </source>
</evidence>
<comment type="caution">
    <text evidence="8">The sequence shown here is derived from an EMBL/GenBank/DDBJ whole genome shotgun (WGS) entry which is preliminary data.</text>
</comment>
<evidence type="ECO:0000256" key="1">
    <source>
        <dbReference type="ARBA" id="ARBA00008857"/>
    </source>
</evidence>
<dbReference type="Pfam" id="PF00589">
    <property type="entry name" value="Phage_integrase"/>
    <property type="match status" value="1"/>
</dbReference>
<dbReference type="EMBL" id="QVQT01000001">
    <property type="protein sequence ID" value="RFU18112.1"/>
    <property type="molecule type" value="Genomic_DNA"/>
</dbReference>
<dbReference type="CDD" id="cd00397">
    <property type="entry name" value="DNA_BRE_C"/>
    <property type="match status" value="1"/>
</dbReference>
<dbReference type="OrthoDB" id="102818at2"/>
<dbReference type="SUPFAM" id="SSF56349">
    <property type="entry name" value="DNA breaking-rejoining enzymes"/>
    <property type="match status" value="1"/>
</dbReference>
<dbReference type="GO" id="GO:0015074">
    <property type="term" value="P:DNA integration"/>
    <property type="evidence" value="ECO:0007669"/>
    <property type="project" value="UniProtKB-KW"/>
</dbReference>
<dbReference type="PROSITE" id="PS51898">
    <property type="entry name" value="TYR_RECOMBINASE"/>
    <property type="match status" value="1"/>
</dbReference>
<dbReference type="GO" id="GO:0003677">
    <property type="term" value="F:DNA binding"/>
    <property type="evidence" value="ECO:0007669"/>
    <property type="project" value="UniProtKB-UniRule"/>
</dbReference>
<keyword evidence="9" id="KW-1185">Reference proteome</keyword>
<dbReference type="InterPro" id="IPR011010">
    <property type="entry name" value="DNA_brk_join_enz"/>
</dbReference>
<organism evidence="8 9">
    <name type="scientific">Paracidobacterium acidisoli</name>
    <dbReference type="NCBI Taxonomy" id="2303751"/>
    <lineage>
        <taxon>Bacteria</taxon>
        <taxon>Pseudomonadati</taxon>
        <taxon>Acidobacteriota</taxon>
        <taxon>Terriglobia</taxon>
        <taxon>Terriglobales</taxon>
        <taxon>Acidobacteriaceae</taxon>
        <taxon>Paracidobacterium</taxon>
    </lineage>
</organism>
<sequence length="422" mass="48469">MPAPKPLGTLLNAPDYAERVNLIKKIKTAAGWRFAPVVPEANGRLKDRVRVNGQIETHPEGAYYIEWRVGGRKGHRYRTPVAREEAIDAARHKALELAAIRDGLIAAPEPPPAASDKTLIGDAIDDYLKYVKMQRKARTWLTYRYTLDTLLRASYKRKFVEDATRDDVLDFMTYCYEKGLGARTVYDKVVTVLQLFKKHGRSGLMEKGDWPKYVETIRPIYEPEEMTPMFEIATVDEADLLKFILGSGYRDQEIRYIEYVDLDFRHDLARVTAKPKWDFTPKNWEERVVPLPHALMQRLQKRKERKNARPHDLVFGNTRGNPDSEMDMVVKRLAERAGLNCGHCVTEHGNKCAEGPYCMNFFLHKFRHTFATNHLRDGVDIRTVQAWMGHRDIKSTMVYLKGIRSKDAAHKVNNGELAGLVA</sequence>
<proteinExistence type="inferred from homology"/>
<dbReference type="GO" id="GO:0006310">
    <property type="term" value="P:DNA recombination"/>
    <property type="evidence" value="ECO:0007669"/>
    <property type="project" value="UniProtKB-KW"/>
</dbReference>
<evidence type="ECO:0000256" key="3">
    <source>
        <dbReference type="ARBA" id="ARBA00023125"/>
    </source>
</evidence>
<evidence type="ECO:0008006" key="10">
    <source>
        <dbReference type="Google" id="ProtNLM"/>
    </source>
</evidence>
<dbReference type="PANTHER" id="PTHR30349">
    <property type="entry name" value="PHAGE INTEGRASE-RELATED"/>
    <property type="match status" value="1"/>
</dbReference>
<dbReference type="Gene3D" id="1.10.150.130">
    <property type="match status" value="1"/>
</dbReference>
<feature type="domain" description="Core-binding (CB)" evidence="7">
    <location>
        <begin position="118"/>
        <end position="200"/>
    </location>
</feature>
<dbReference type="InterPro" id="IPR050090">
    <property type="entry name" value="Tyrosine_recombinase_XerCD"/>
</dbReference>
<dbReference type="InterPro" id="IPR010998">
    <property type="entry name" value="Integrase_recombinase_N"/>
</dbReference>
<evidence type="ECO:0000313" key="8">
    <source>
        <dbReference type="EMBL" id="RFU18112.1"/>
    </source>
</evidence>
<comment type="similarity">
    <text evidence="1">Belongs to the 'phage' integrase family.</text>
</comment>
<evidence type="ECO:0000256" key="5">
    <source>
        <dbReference type="PROSITE-ProRule" id="PRU01248"/>
    </source>
</evidence>
<keyword evidence="4" id="KW-0233">DNA recombination</keyword>
<name>A0A372IT46_9BACT</name>
<dbReference type="InterPro" id="IPR013762">
    <property type="entry name" value="Integrase-like_cat_sf"/>
</dbReference>
<protein>
    <recommendedName>
        <fullName evidence="10">Site-specific integrase</fullName>
    </recommendedName>
</protein>
<dbReference type="Proteomes" id="UP000264702">
    <property type="component" value="Unassembled WGS sequence"/>
</dbReference>
<feature type="domain" description="Tyr recombinase" evidence="6">
    <location>
        <begin position="216"/>
        <end position="413"/>
    </location>
</feature>
<accession>A0A372IT46</accession>
<dbReference type="InterPro" id="IPR002104">
    <property type="entry name" value="Integrase_catalytic"/>
</dbReference>
<dbReference type="Gene3D" id="1.10.443.10">
    <property type="entry name" value="Intergrase catalytic core"/>
    <property type="match status" value="1"/>
</dbReference>
<evidence type="ECO:0000259" key="6">
    <source>
        <dbReference type="PROSITE" id="PS51898"/>
    </source>
</evidence>
<keyword evidence="3 5" id="KW-0238">DNA-binding</keyword>
<reference evidence="8 9" key="1">
    <citation type="submission" date="2018-08" db="EMBL/GenBank/DDBJ databases">
        <title>Acidipila sp. 4G-K13, an acidobacterium isolated from forest soil.</title>
        <authorList>
            <person name="Gao Z.-H."/>
            <person name="Qiu L.-H."/>
        </authorList>
    </citation>
    <scope>NUCLEOTIDE SEQUENCE [LARGE SCALE GENOMIC DNA]</scope>
    <source>
        <strain evidence="8 9">4G-K13</strain>
    </source>
</reference>
<evidence type="ECO:0000256" key="2">
    <source>
        <dbReference type="ARBA" id="ARBA00022908"/>
    </source>
</evidence>
<dbReference type="InterPro" id="IPR044068">
    <property type="entry name" value="CB"/>
</dbReference>
<keyword evidence="2" id="KW-0229">DNA integration</keyword>
<dbReference type="RefSeq" id="WP_117297212.1">
    <property type="nucleotide sequence ID" value="NZ_QVQT02000001.1"/>
</dbReference>
<evidence type="ECO:0000256" key="4">
    <source>
        <dbReference type="ARBA" id="ARBA00023172"/>
    </source>
</evidence>
<dbReference type="AlphaFoldDB" id="A0A372IT46"/>
<evidence type="ECO:0000313" key="9">
    <source>
        <dbReference type="Proteomes" id="UP000264702"/>
    </source>
</evidence>